<dbReference type="Gene3D" id="3.40.190.290">
    <property type="match status" value="1"/>
</dbReference>
<feature type="domain" description="HTH lysR-type" evidence="5">
    <location>
        <begin position="1"/>
        <end position="57"/>
    </location>
</feature>
<reference evidence="6 7" key="1">
    <citation type="submission" date="2019-08" db="EMBL/GenBank/DDBJ databases">
        <title>In-depth cultivation of the pig gut microbiome towards novel bacterial diversity and tailored functional studies.</title>
        <authorList>
            <person name="Wylensek D."/>
            <person name="Hitch T.C.A."/>
            <person name="Clavel T."/>
        </authorList>
    </citation>
    <scope>NUCLEOTIDE SEQUENCE [LARGE SCALE GENOMIC DNA]</scope>
    <source>
        <strain evidence="6 7">BL-389-WT-3D</strain>
    </source>
</reference>
<comment type="caution">
    <text evidence="6">The sequence shown here is derived from an EMBL/GenBank/DDBJ whole genome shotgun (WGS) entry which is preliminary data.</text>
</comment>
<gene>
    <name evidence="6" type="ORF">FYJ37_12105</name>
</gene>
<dbReference type="AlphaFoldDB" id="A0A844F496"/>
<evidence type="ECO:0000313" key="6">
    <source>
        <dbReference type="EMBL" id="MSS41072.1"/>
    </source>
</evidence>
<accession>A0A844F496</accession>
<dbReference type="CDD" id="cd05466">
    <property type="entry name" value="PBP2_LTTR_substrate"/>
    <property type="match status" value="1"/>
</dbReference>
<evidence type="ECO:0000256" key="2">
    <source>
        <dbReference type="ARBA" id="ARBA00023015"/>
    </source>
</evidence>
<dbReference type="PANTHER" id="PTHR30126">
    <property type="entry name" value="HTH-TYPE TRANSCRIPTIONAL REGULATOR"/>
    <property type="match status" value="1"/>
</dbReference>
<dbReference type="Proteomes" id="UP000462363">
    <property type="component" value="Unassembled WGS sequence"/>
</dbReference>
<dbReference type="Pfam" id="PF03466">
    <property type="entry name" value="LysR_substrate"/>
    <property type="match status" value="1"/>
</dbReference>
<dbReference type="PANTHER" id="PTHR30126:SF96">
    <property type="entry name" value="TRANSCRIPTIONAL REGULATORY PROTEIN, LYSR FAMILY"/>
    <property type="match status" value="1"/>
</dbReference>
<name>A0A844F496_CLOSV</name>
<dbReference type="Pfam" id="PF00126">
    <property type="entry name" value="HTH_1"/>
    <property type="match status" value="1"/>
</dbReference>
<evidence type="ECO:0000313" key="7">
    <source>
        <dbReference type="Proteomes" id="UP000462363"/>
    </source>
</evidence>
<dbReference type="PRINTS" id="PR00039">
    <property type="entry name" value="HTHLYSR"/>
</dbReference>
<evidence type="ECO:0000256" key="4">
    <source>
        <dbReference type="ARBA" id="ARBA00023163"/>
    </source>
</evidence>
<proteinExistence type="inferred from homology"/>
<dbReference type="EMBL" id="VUMB01000025">
    <property type="protein sequence ID" value="MSS41072.1"/>
    <property type="molecule type" value="Genomic_DNA"/>
</dbReference>
<protein>
    <submittedName>
        <fullName evidence="6">LysR family transcriptional regulator</fullName>
    </submittedName>
</protein>
<evidence type="ECO:0000256" key="3">
    <source>
        <dbReference type="ARBA" id="ARBA00023125"/>
    </source>
</evidence>
<dbReference type="InterPro" id="IPR005119">
    <property type="entry name" value="LysR_subst-bd"/>
</dbReference>
<dbReference type="SUPFAM" id="SSF46785">
    <property type="entry name" value="Winged helix' DNA-binding domain"/>
    <property type="match status" value="1"/>
</dbReference>
<comment type="similarity">
    <text evidence="1">Belongs to the LysR transcriptional regulatory family.</text>
</comment>
<dbReference type="InterPro" id="IPR036390">
    <property type="entry name" value="WH_DNA-bd_sf"/>
</dbReference>
<keyword evidence="2" id="KW-0805">Transcription regulation</keyword>
<dbReference type="InterPro" id="IPR036388">
    <property type="entry name" value="WH-like_DNA-bd_sf"/>
</dbReference>
<organism evidence="6 7">
    <name type="scientific">Clostridium scindens (strain JCM 10418 / VPI 12708)</name>
    <dbReference type="NCBI Taxonomy" id="29347"/>
    <lineage>
        <taxon>Bacteria</taxon>
        <taxon>Bacillati</taxon>
        <taxon>Bacillota</taxon>
        <taxon>Clostridia</taxon>
        <taxon>Lachnospirales</taxon>
        <taxon>Lachnospiraceae</taxon>
    </lineage>
</organism>
<evidence type="ECO:0000256" key="1">
    <source>
        <dbReference type="ARBA" id="ARBA00009437"/>
    </source>
</evidence>
<dbReference type="Gene3D" id="1.10.10.10">
    <property type="entry name" value="Winged helix-like DNA-binding domain superfamily/Winged helix DNA-binding domain"/>
    <property type="match status" value="1"/>
</dbReference>
<dbReference type="GO" id="GO:0003700">
    <property type="term" value="F:DNA-binding transcription factor activity"/>
    <property type="evidence" value="ECO:0007669"/>
    <property type="project" value="InterPro"/>
</dbReference>
<dbReference type="InterPro" id="IPR000847">
    <property type="entry name" value="LysR_HTH_N"/>
</dbReference>
<dbReference type="PROSITE" id="PS50931">
    <property type="entry name" value="HTH_LYSR"/>
    <property type="match status" value="1"/>
</dbReference>
<dbReference type="GO" id="GO:0003677">
    <property type="term" value="F:DNA binding"/>
    <property type="evidence" value="ECO:0007669"/>
    <property type="project" value="UniProtKB-KW"/>
</dbReference>
<keyword evidence="4" id="KW-0804">Transcription</keyword>
<sequence length="315" mass="35778">MFNSMNYVYEVYKERSFSKAAANLYISQPSLSATVKKVEEHIGSPIFDRSVSPIQLTECGRHYIKAVEEIMDTQSRFANYLNDLNELKTGQIAIGGSNLFASYILPPVITCFTKKYPLVKVHLVEANTPQLVDLLFRGTLDMVIDNSSFPDAIYHHHLYTQETLLLAVPASFASNEKAASYRLTIQDVLDRRHVKEETPCVPLSLFQDDPFILLRSGNDTRSRAEKICQVQSFSPNIILKLDQQVTAFHICCYGMGVTFVSDLLLAHIPNGEDCYYYKLDADYAGRSIYFYHKETRYVTRAMEEFLKIASNGVTT</sequence>
<evidence type="ECO:0000259" key="5">
    <source>
        <dbReference type="PROSITE" id="PS50931"/>
    </source>
</evidence>
<dbReference type="SUPFAM" id="SSF53850">
    <property type="entry name" value="Periplasmic binding protein-like II"/>
    <property type="match status" value="1"/>
</dbReference>
<keyword evidence="3" id="KW-0238">DNA-binding</keyword>
<dbReference type="RefSeq" id="WP_154323055.1">
    <property type="nucleotide sequence ID" value="NZ_CAMAAA010000022.1"/>
</dbReference>